<organism evidence="3 4">
    <name type="scientific">Novipirellula artificiosorum</name>
    <dbReference type="NCBI Taxonomy" id="2528016"/>
    <lineage>
        <taxon>Bacteria</taxon>
        <taxon>Pseudomonadati</taxon>
        <taxon>Planctomycetota</taxon>
        <taxon>Planctomycetia</taxon>
        <taxon>Pirellulales</taxon>
        <taxon>Pirellulaceae</taxon>
        <taxon>Novipirellula</taxon>
    </lineage>
</organism>
<feature type="compositionally biased region" description="Acidic residues" evidence="1">
    <location>
        <begin position="108"/>
        <end position="119"/>
    </location>
</feature>
<feature type="signal peptide" evidence="2">
    <location>
        <begin position="1"/>
        <end position="40"/>
    </location>
</feature>
<dbReference type="AlphaFoldDB" id="A0A5C6DWV8"/>
<name>A0A5C6DWV8_9BACT</name>
<protein>
    <submittedName>
        <fullName evidence="3">Uncharacterized protein</fullName>
    </submittedName>
</protein>
<keyword evidence="2" id="KW-0732">Signal</keyword>
<feature type="chain" id="PRO_5022926498" evidence="2">
    <location>
        <begin position="41"/>
        <end position="310"/>
    </location>
</feature>
<proteinExistence type="predicted"/>
<feature type="region of interest" description="Disordered" evidence="1">
    <location>
        <begin position="108"/>
        <end position="154"/>
    </location>
</feature>
<evidence type="ECO:0000256" key="2">
    <source>
        <dbReference type="SAM" id="SignalP"/>
    </source>
</evidence>
<dbReference type="Proteomes" id="UP000319143">
    <property type="component" value="Unassembled WGS sequence"/>
</dbReference>
<accession>A0A5C6DWV8</accession>
<evidence type="ECO:0000313" key="3">
    <source>
        <dbReference type="EMBL" id="TWU40694.1"/>
    </source>
</evidence>
<dbReference type="EMBL" id="SJPV01000002">
    <property type="protein sequence ID" value="TWU40694.1"/>
    <property type="molecule type" value="Genomic_DNA"/>
</dbReference>
<gene>
    <name evidence="3" type="ORF">Poly41_15290</name>
</gene>
<feature type="compositionally biased region" description="Basic and acidic residues" evidence="1">
    <location>
        <begin position="120"/>
        <end position="153"/>
    </location>
</feature>
<sequence length="310" mass="34327" precursor="true">MDATQQVNEIVLRSYSRRMRWLGCVAAVASCLSWGGNVLADESDFAQMLKQTEPRSSSVDSLKLLRGDDARILVVPVANDTAIQLPPSAFRQTSLASMIAEEDTLDLIGTDGDETDDQTEADKPPLEDEKDEKLPQPKRNLMDQRESQGRKPEVVNGRFELPTIAAATTATADIGNGRTPAGFRADTAEPLAPLAESGIEREGNWTWAMRTWAAPNTFSYPRYFEDRMLERHGHERCPHWTPILAGVRFFGTVPLLPYLATVQHPCDCEYTLGYYRTGSCVPAYLQRPPYERKAVVAEAVAITAGTLIIP</sequence>
<evidence type="ECO:0000256" key="1">
    <source>
        <dbReference type="SAM" id="MobiDB-lite"/>
    </source>
</evidence>
<keyword evidence="4" id="KW-1185">Reference proteome</keyword>
<reference evidence="3 4" key="1">
    <citation type="submission" date="2019-02" db="EMBL/GenBank/DDBJ databases">
        <title>Deep-cultivation of Planctomycetes and their phenomic and genomic characterization uncovers novel biology.</title>
        <authorList>
            <person name="Wiegand S."/>
            <person name="Jogler M."/>
            <person name="Boedeker C."/>
            <person name="Pinto D."/>
            <person name="Vollmers J."/>
            <person name="Rivas-Marin E."/>
            <person name="Kohn T."/>
            <person name="Peeters S.H."/>
            <person name="Heuer A."/>
            <person name="Rast P."/>
            <person name="Oberbeckmann S."/>
            <person name="Bunk B."/>
            <person name="Jeske O."/>
            <person name="Meyerdierks A."/>
            <person name="Storesund J.E."/>
            <person name="Kallscheuer N."/>
            <person name="Luecker S."/>
            <person name="Lage O.M."/>
            <person name="Pohl T."/>
            <person name="Merkel B.J."/>
            <person name="Hornburger P."/>
            <person name="Mueller R.-W."/>
            <person name="Bruemmer F."/>
            <person name="Labrenz M."/>
            <person name="Spormann A.M."/>
            <person name="Op Den Camp H."/>
            <person name="Overmann J."/>
            <person name="Amann R."/>
            <person name="Jetten M.S.M."/>
            <person name="Mascher T."/>
            <person name="Medema M.H."/>
            <person name="Devos D.P."/>
            <person name="Kaster A.-K."/>
            <person name="Ovreas L."/>
            <person name="Rohde M."/>
            <person name="Galperin M.Y."/>
            <person name="Jogler C."/>
        </authorList>
    </citation>
    <scope>NUCLEOTIDE SEQUENCE [LARGE SCALE GENOMIC DNA]</scope>
    <source>
        <strain evidence="3 4">Poly41</strain>
    </source>
</reference>
<evidence type="ECO:0000313" key="4">
    <source>
        <dbReference type="Proteomes" id="UP000319143"/>
    </source>
</evidence>
<comment type="caution">
    <text evidence="3">The sequence shown here is derived from an EMBL/GenBank/DDBJ whole genome shotgun (WGS) entry which is preliminary data.</text>
</comment>